<dbReference type="SUPFAM" id="SSF51556">
    <property type="entry name" value="Metallo-dependent hydrolases"/>
    <property type="match status" value="1"/>
</dbReference>
<protein>
    <recommendedName>
        <fullName evidence="8">dihydropyrimidinase</fullName>
        <ecNumber evidence="8">3.5.2.2</ecNumber>
    </recommendedName>
</protein>
<evidence type="ECO:0000256" key="5">
    <source>
        <dbReference type="ARBA" id="ARBA00022801"/>
    </source>
</evidence>
<evidence type="ECO:0000256" key="1">
    <source>
        <dbReference type="ARBA" id="ARBA00001947"/>
    </source>
</evidence>
<comment type="subunit">
    <text evidence="3">Homotetramer.</text>
</comment>
<dbReference type="AlphaFoldDB" id="A0A7S4L6I6"/>
<evidence type="ECO:0000256" key="8">
    <source>
        <dbReference type="ARBA" id="ARBA00039113"/>
    </source>
</evidence>
<comment type="PTM">
    <text evidence="9">Carbamylation allows a single lysine to coordinate two divalent metal cations.</text>
</comment>
<dbReference type="InterPro" id="IPR006680">
    <property type="entry name" value="Amidohydro-rel"/>
</dbReference>
<evidence type="ECO:0000256" key="7">
    <source>
        <dbReference type="ARBA" id="ARBA00036696"/>
    </source>
</evidence>
<comment type="catalytic activity">
    <reaction evidence="7">
        <text>5,6-dihydrouracil + H2O = 3-(carbamoylamino)propanoate + H(+)</text>
        <dbReference type="Rhea" id="RHEA:16121"/>
        <dbReference type="ChEBI" id="CHEBI:11892"/>
        <dbReference type="ChEBI" id="CHEBI:15377"/>
        <dbReference type="ChEBI" id="CHEBI:15378"/>
        <dbReference type="ChEBI" id="CHEBI:15901"/>
        <dbReference type="EC" id="3.5.2.2"/>
    </reaction>
</comment>
<dbReference type="InterPro" id="IPR011778">
    <property type="entry name" value="Hydantoinase/dihydroPyrase"/>
</dbReference>
<dbReference type="Gene3D" id="3.20.20.140">
    <property type="entry name" value="Metal-dependent hydrolases"/>
    <property type="match status" value="1"/>
</dbReference>
<evidence type="ECO:0000259" key="10">
    <source>
        <dbReference type="Pfam" id="PF01979"/>
    </source>
</evidence>
<dbReference type="GO" id="GO:0005829">
    <property type="term" value="C:cytosol"/>
    <property type="evidence" value="ECO:0007669"/>
    <property type="project" value="TreeGrafter"/>
</dbReference>
<proteinExistence type="inferred from homology"/>
<evidence type="ECO:0000256" key="3">
    <source>
        <dbReference type="ARBA" id="ARBA00011881"/>
    </source>
</evidence>
<dbReference type="CDD" id="cd01314">
    <property type="entry name" value="D-HYD"/>
    <property type="match status" value="1"/>
</dbReference>
<evidence type="ECO:0000313" key="11">
    <source>
        <dbReference type="EMBL" id="CAE2316656.1"/>
    </source>
</evidence>
<dbReference type="PANTHER" id="PTHR11647:SF1">
    <property type="entry name" value="COLLAPSIN RESPONSE MEDIATOR PROTEIN"/>
    <property type="match status" value="1"/>
</dbReference>
<comment type="cofactor">
    <cofactor evidence="1">
        <name>Zn(2+)</name>
        <dbReference type="ChEBI" id="CHEBI:29105"/>
    </cofactor>
</comment>
<dbReference type="InterPro" id="IPR011059">
    <property type="entry name" value="Metal-dep_hydrolase_composite"/>
</dbReference>
<reference evidence="11" key="1">
    <citation type="submission" date="2021-01" db="EMBL/GenBank/DDBJ databases">
        <authorList>
            <person name="Corre E."/>
            <person name="Pelletier E."/>
            <person name="Niang G."/>
            <person name="Scheremetjew M."/>
            <person name="Finn R."/>
            <person name="Kale V."/>
            <person name="Holt S."/>
            <person name="Cochrane G."/>
            <person name="Meng A."/>
            <person name="Brown T."/>
            <person name="Cohen L."/>
        </authorList>
    </citation>
    <scope>NUCLEOTIDE SEQUENCE</scope>
    <source>
        <strain evidence="11">SoJaBio B1-5/56/2</strain>
    </source>
</reference>
<dbReference type="NCBIfam" id="TIGR02033">
    <property type="entry name" value="D-hydantoinase"/>
    <property type="match status" value="1"/>
</dbReference>
<comment type="similarity">
    <text evidence="2">Belongs to the metallo-dependent hydrolases superfamily. Hydantoinase/dihydropyrimidinase family.</text>
</comment>
<feature type="modified residue" description="N6-carboxylysine" evidence="9">
    <location>
        <position position="155"/>
    </location>
</feature>
<evidence type="ECO:0000256" key="4">
    <source>
        <dbReference type="ARBA" id="ARBA00022723"/>
    </source>
</evidence>
<feature type="domain" description="Amidohydrolase-related" evidence="10">
    <location>
        <begin position="54"/>
        <end position="444"/>
    </location>
</feature>
<keyword evidence="5" id="KW-0378">Hydrolase</keyword>
<organism evidence="11">
    <name type="scientific">Paramoeba aestuarina</name>
    <dbReference type="NCBI Taxonomy" id="180227"/>
    <lineage>
        <taxon>Eukaryota</taxon>
        <taxon>Amoebozoa</taxon>
        <taxon>Discosea</taxon>
        <taxon>Flabellinia</taxon>
        <taxon>Dactylopodida</taxon>
        <taxon>Paramoebidae</taxon>
        <taxon>Paramoeba</taxon>
    </lineage>
</organism>
<dbReference type="SUPFAM" id="SSF51338">
    <property type="entry name" value="Composite domain of metallo-dependent hydrolases"/>
    <property type="match status" value="2"/>
</dbReference>
<dbReference type="EC" id="3.5.2.2" evidence="8"/>
<name>A0A7S4L6I6_9EUKA</name>
<evidence type="ECO:0000256" key="2">
    <source>
        <dbReference type="ARBA" id="ARBA00008829"/>
    </source>
</evidence>
<sequence>MADVKPLLIQGGTVVNHDRQWKADVLCENGKITAVGLDLKVPEGTEVVDAAGRYVIPGGIDTHTHMQLPFMGTVAVDDFNYGTQAAVAGGTTFLLDFVIPQNGQSLIEAYKTWRGWADPKVNCDYSFHVAVTWWSEQVKQEMKELTLEHGVNSFKMFMAYKGVMMLPDDKLYLSFKNCKAIGALAQVHAENGDVIHEEQKQLIAKGVTGPEGHALSREEEIEGEATHRACVLAHTVNCPLYIVHVMSKAAADAVVRARAQGWNVYGEPIAAGLGTDGSHCWHHDWRHAAAYVMGPPLRNDPTVKRYLMEKLANGDLQATGTDNCTFNGNQKALGKDDFTKIPNGVNGIEDRMAIIWTKGVTESGLLTPSKFVEVTSTNAAKIFNVYPQKGSISVGADADIVVWNGDASRVISAKTHHHAVDFNIFEGMEVQGIADVTISRGRIVWRDGKLLTEQGWGKYVQRKPWGPIYDSVPIRDKLKERHQKKVEREPYTGPVIQLP</sequence>
<dbReference type="FunFam" id="3.20.20.140:FF:000001">
    <property type="entry name" value="Dihydropyrimidinase like 3"/>
    <property type="match status" value="1"/>
</dbReference>
<keyword evidence="6" id="KW-0862">Zinc</keyword>
<gene>
    <name evidence="11" type="ORF">NAES01612_LOCUS16280</name>
</gene>
<evidence type="ECO:0000256" key="6">
    <source>
        <dbReference type="ARBA" id="ARBA00022833"/>
    </source>
</evidence>
<dbReference type="Gene3D" id="2.30.40.10">
    <property type="entry name" value="Urease, subunit C, domain 1"/>
    <property type="match status" value="1"/>
</dbReference>
<dbReference type="GO" id="GO:0004157">
    <property type="term" value="F:dihydropyrimidinase activity"/>
    <property type="evidence" value="ECO:0007669"/>
    <property type="project" value="UniProtKB-EC"/>
</dbReference>
<evidence type="ECO:0000256" key="9">
    <source>
        <dbReference type="PIRSR" id="PIRSR611778-50"/>
    </source>
</evidence>
<dbReference type="PANTHER" id="PTHR11647">
    <property type="entry name" value="HYDRANTOINASE/DIHYDROPYRIMIDINASE FAMILY MEMBER"/>
    <property type="match status" value="1"/>
</dbReference>
<keyword evidence="4" id="KW-0479">Metal-binding</keyword>
<accession>A0A7S4L6I6</accession>
<dbReference type="InterPro" id="IPR032466">
    <property type="entry name" value="Metal_Hydrolase"/>
</dbReference>
<dbReference type="GO" id="GO:0046872">
    <property type="term" value="F:metal ion binding"/>
    <property type="evidence" value="ECO:0007669"/>
    <property type="project" value="UniProtKB-KW"/>
</dbReference>
<dbReference type="EMBL" id="HBKR01024802">
    <property type="protein sequence ID" value="CAE2316656.1"/>
    <property type="molecule type" value="Transcribed_RNA"/>
</dbReference>
<dbReference type="Pfam" id="PF01979">
    <property type="entry name" value="Amidohydro_1"/>
    <property type="match status" value="1"/>
</dbReference>
<dbReference type="InterPro" id="IPR050378">
    <property type="entry name" value="Metallo-dep_Hydrolases_sf"/>
</dbReference>
<dbReference type="GO" id="GO:0006208">
    <property type="term" value="P:pyrimidine nucleobase catabolic process"/>
    <property type="evidence" value="ECO:0007669"/>
    <property type="project" value="TreeGrafter"/>
</dbReference>